<comment type="subcellular location">
    <subcellularLocation>
        <location evidence="1">Nucleus</location>
    </subcellularLocation>
</comment>
<name>A0A9P4JRK8_9PLEO</name>
<keyword evidence="3" id="KW-0539">Nucleus</keyword>
<dbReference type="OrthoDB" id="248320at2759"/>
<protein>
    <recommendedName>
        <fullName evidence="6">Nucleoporin Nup159/Nup146 N-terminal domain-containing protein</fullName>
    </recommendedName>
</protein>
<comment type="caution">
    <text evidence="7">The sequence shown here is derived from an EMBL/GenBank/DDBJ whole genome shotgun (WGS) entry which is preliminary data.</text>
</comment>
<accession>A0A9P4JRK8</accession>
<dbReference type="EMBL" id="ML993957">
    <property type="protein sequence ID" value="KAF2201882.1"/>
    <property type="molecule type" value="Genomic_DNA"/>
</dbReference>
<feature type="region of interest" description="Disordered" evidence="5">
    <location>
        <begin position="456"/>
        <end position="483"/>
    </location>
</feature>
<dbReference type="Gene3D" id="2.130.10.10">
    <property type="entry name" value="YVTN repeat-like/Quinoprotein amine dehydrogenase"/>
    <property type="match status" value="1"/>
</dbReference>
<feature type="compositionally biased region" description="Low complexity" evidence="5">
    <location>
        <begin position="633"/>
        <end position="650"/>
    </location>
</feature>
<feature type="compositionally biased region" description="Low complexity" evidence="5">
    <location>
        <begin position="839"/>
        <end position="850"/>
    </location>
</feature>
<evidence type="ECO:0000256" key="3">
    <source>
        <dbReference type="ARBA" id="ARBA00023242"/>
    </source>
</evidence>
<evidence type="ECO:0000256" key="5">
    <source>
        <dbReference type="SAM" id="MobiDB-lite"/>
    </source>
</evidence>
<feature type="compositionally biased region" description="Polar residues" evidence="5">
    <location>
        <begin position="942"/>
        <end position="973"/>
    </location>
</feature>
<feature type="domain" description="Nucleoporin Nup159/Nup146 N-terminal" evidence="6">
    <location>
        <begin position="48"/>
        <end position="430"/>
    </location>
</feature>
<organism evidence="7 8">
    <name type="scientific">Delitschia confertaspora ATCC 74209</name>
    <dbReference type="NCBI Taxonomy" id="1513339"/>
    <lineage>
        <taxon>Eukaryota</taxon>
        <taxon>Fungi</taxon>
        <taxon>Dikarya</taxon>
        <taxon>Ascomycota</taxon>
        <taxon>Pezizomycotina</taxon>
        <taxon>Dothideomycetes</taxon>
        <taxon>Pleosporomycetidae</taxon>
        <taxon>Pleosporales</taxon>
        <taxon>Delitschiaceae</taxon>
        <taxon>Delitschia</taxon>
    </lineage>
</organism>
<sequence length="1439" mass="152138">MAFHQSPEVEVGAEFPEALDVEALSFKGCNGEAKLKLLPTPWPADDLPPSSSALLSVASRRGLLAAAGPDCLIVTSTKSVHDTFKVKPPANNIIEDFAPDLTIPVPRLSHAVFSSDENYLVITAQNGGGVGVYVVDALLQKKTEPAFQIRTNPASVRALVPNPEAGGLFAVVLDEGKLMLADLEQKAFRQMPNGNGTTLKDNVTSVTWSTKGKQLLAGLNDGTAVLVDQSGETKGIVPRPPELDSTYTVASVLWPANDQFLVIYNSSNSPEEDRRLFFVQTDKSRSKFSFSPFTVDPLFSAMGIERTFPPQVYSLRLRKWGPSMEDMVVLSSSNSAEITVITNSSVPLTPDAVVNSFTLTTLEDSKRASLPALAPLAKEDDPIGDSVPIGFALDLSSTENVPWPIATEEDIAETPTPLPAVFALSQQGLLYSWWIIYNASIKEGTGYHGLTALGGGHKAAPAPKAQPSSPAKPTATPFGAPSASAFGTPSAPAFGTSGFGAGSAAFGKPAFGTSSFATGGATFGKSSFGAPATPVSNSTPAFGTSTFGTKPSGGPSAFGAAGSIGNRQSPWAANGGSSSGFAKLNASGTPNGNTTASPFSSFGGSSTGTSGFASLGQGENSSFASLGQKSNQSASASGGPSFGSTVTVGSSFGGGSTLPSWANTPAQASGSTFGQKSSFTSAREVETDDTDDEGNRARDEATPTPQVSTPQPKGAFGLGTTPFKLSSSFKGDGSAKDDLPKPAASSSGSLFGSEFASALGSKPQGPSTPIKKEEEGPNLYDISTTPASPPKRTEEPVIPEDAPLPPDPMTWKPKKTAQEAEEDHPPIAGSPGIEVEAPGSSSLPSSPLENESGEGEESGHDEDDEGNEGDETFEEFDSSDVDIAVEEHEEEENESPPQPQKSSWKFSDSVDQSPRIPPQAPTPPVKSEKSRSPSESPVRQSLFGQPSTQSGPSAFVQRPQTSGGSLFQASSTPAGLPKPAPIFPIPAMTRAKENLRSPSPVRSASTSALRTQSAPVQQGQNPLAASIQKQRKPPTPEPEVGDLSDDEDERIRQELASEVDPSRHLDQFIAHHDYAGSVNKPGIPGQIELLYRDINSMVDTLGLNARSLASFIKYHEQPAHPNGPKRGDLDDVTDAGKDGDWYSKWSLAEIPALGDLIGELEKSLDSGKVKDALGKLNSIGHLQHEKAKLLTKINEVRRQISNRNDAEKQEALRLAPLPKDQADQQKTLRSEYAKLLAQFAEAEEAIVLLKTRLASASAEKGHMKPMPTVAAVKKTIGKMIEMTERKNNEISLLEAHMRKLGMEPLSSRPTSSRGRKISTPKGGTPSQSFRKSRGVQQYPEPSPFATPSRGGRMTLTDLARVAQTPEPEEEEDTPGKGFGLYYTPEGSPEGTSTKLKLADEIDEEDLQFLRETRRERKVVVRSLAKAVIERGVKVTRMGN</sequence>
<dbReference type="InterPro" id="IPR026054">
    <property type="entry name" value="Nucleoporin"/>
</dbReference>
<feature type="compositionally biased region" description="Polar residues" evidence="5">
    <location>
        <begin position="566"/>
        <end position="593"/>
    </location>
</feature>
<feature type="compositionally biased region" description="Polar residues" evidence="5">
    <location>
        <begin position="900"/>
        <end position="912"/>
    </location>
</feature>
<reference evidence="7" key="1">
    <citation type="journal article" date="2020" name="Stud. Mycol.">
        <title>101 Dothideomycetes genomes: a test case for predicting lifestyles and emergence of pathogens.</title>
        <authorList>
            <person name="Haridas S."/>
            <person name="Albert R."/>
            <person name="Binder M."/>
            <person name="Bloem J."/>
            <person name="Labutti K."/>
            <person name="Salamov A."/>
            <person name="Andreopoulos B."/>
            <person name="Baker S."/>
            <person name="Barry K."/>
            <person name="Bills G."/>
            <person name="Bluhm B."/>
            <person name="Cannon C."/>
            <person name="Castanera R."/>
            <person name="Culley D."/>
            <person name="Daum C."/>
            <person name="Ezra D."/>
            <person name="Gonzalez J."/>
            <person name="Henrissat B."/>
            <person name="Kuo A."/>
            <person name="Liang C."/>
            <person name="Lipzen A."/>
            <person name="Lutzoni F."/>
            <person name="Magnuson J."/>
            <person name="Mondo S."/>
            <person name="Nolan M."/>
            <person name="Ohm R."/>
            <person name="Pangilinan J."/>
            <person name="Park H.-J."/>
            <person name="Ramirez L."/>
            <person name="Alfaro M."/>
            <person name="Sun H."/>
            <person name="Tritt A."/>
            <person name="Yoshinaga Y."/>
            <person name="Zwiers L.-H."/>
            <person name="Turgeon B."/>
            <person name="Goodwin S."/>
            <person name="Spatafora J."/>
            <person name="Crous P."/>
            <person name="Grigoriev I."/>
        </authorList>
    </citation>
    <scope>NUCLEOTIDE SEQUENCE</scope>
    <source>
        <strain evidence="7">ATCC 74209</strain>
    </source>
</reference>
<dbReference type="InterPro" id="IPR039462">
    <property type="entry name" value="Nup159/Nup146_N"/>
</dbReference>
<feature type="compositionally biased region" description="Low complexity" evidence="5">
    <location>
        <begin position="552"/>
        <end position="565"/>
    </location>
</feature>
<dbReference type="GO" id="GO:0017056">
    <property type="term" value="F:structural constituent of nuclear pore"/>
    <property type="evidence" value="ECO:0007669"/>
    <property type="project" value="TreeGrafter"/>
</dbReference>
<dbReference type="GO" id="GO:0005643">
    <property type="term" value="C:nuclear pore"/>
    <property type="evidence" value="ECO:0007669"/>
    <property type="project" value="TreeGrafter"/>
</dbReference>
<keyword evidence="4" id="KW-0175">Coiled coil</keyword>
<dbReference type="PANTHER" id="PTHR23193:SF23">
    <property type="entry name" value="NUCLEAR PORE COMPLEX PROTEIN NUP153"/>
    <property type="match status" value="1"/>
</dbReference>
<dbReference type="Pfam" id="PF16755">
    <property type="entry name" value="Beta-prop_NUP159_NUP214"/>
    <property type="match status" value="1"/>
</dbReference>
<gene>
    <name evidence="7" type="ORF">GQ43DRAFT_393245</name>
</gene>
<dbReference type="PANTHER" id="PTHR23193">
    <property type="entry name" value="NUCLEAR PORE COMPLEX PROTEIN NUP"/>
    <property type="match status" value="1"/>
</dbReference>
<feature type="compositionally biased region" description="Polar residues" evidence="5">
    <location>
        <begin position="617"/>
        <end position="632"/>
    </location>
</feature>
<feature type="compositionally biased region" description="Polar residues" evidence="5">
    <location>
        <begin position="996"/>
        <end position="1023"/>
    </location>
</feature>
<dbReference type="SUPFAM" id="SSF117289">
    <property type="entry name" value="Nucleoporin domain"/>
    <property type="match status" value="1"/>
</dbReference>
<dbReference type="InterPro" id="IPR015943">
    <property type="entry name" value="WD40/YVTN_repeat-like_dom_sf"/>
</dbReference>
<feature type="compositionally biased region" description="Low complexity" evidence="5">
    <location>
        <begin position="458"/>
        <end position="477"/>
    </location>
</feature>
<feature type="region of interest" description="Disordered" evidence="5">
    <location>
        <begin position="1302"/>
        <end position="1392"/>
    </location>
</feature>
<dbReference type="GO" id="GO:0008139">
    <property type="term" value="F:nuclear localization sequence binding"/>
    <property type="evidence" value="ECO:0007669"/>
    <property type="project" value="TreeGrafter"/>
</dbReference>
<dbReference type="GO" id="GO:0006606">
    <property type="term" value="P:protein import into nucleus"/>
    <property type="evidence" value="ECO:0007669"/>
    <property type="project" value="TreeGrafter"/>
</dbReference>
<keyword evidence="2" id="KW-0813">Transport</keyword>
<evidence type="ECO:0000256" key="2">
    <source>
        <dbReference type="ARBA" id="ARBA00022448"/>
    </source>
</evidence>
<feature type="compositionally biased region" description="Low complexity" evidence="5">
    <location>
        <begin position="594"/>
        <end position="614"/>
    </location>
</feature>
<evidence type="ECO:0000256" key="1">
    <source>
        <dbReference type="ARBA" id="ARBA00004123"/>
    </source>
</evidence>
<feature type="region of interest" description="Disordered" evidence="5">
    <location>
        <begin position="541"/>
        <end position="1047"/>
    </location>
</feature>
<feature type="coiled-coil region" evidence="4">
    <location>
        <begin position="1225"/>
        <end position="1259"/>
    </location>
</feature>
<feature type="compositionally biased region" description="Polar residues" evidence="5">
    <location>
        <begin position="657"/>
        <end position="681"/>
    </location>
</feature>
<evidence type="ECO:0000313" key="8">
    <source>
        <dbReference type="Proteomes" id="UP000799536"/>
    </source>
</evidence>
<feature type="compositionally biased region" description="Acidic residues" evidence="5">
    <location>
        <begin position="851"/>
        <end position="894"/>
    </location>
</feature>
<keyword evidence="8" id="KW-1185">Reference proteome</keyword>
<proteinExistence type="predicted"/>
<evidence type="ECO:0000256" key="4">
    <source>
        <dbReference type="SAM" id="Coils"/>
    </source>
</evidence>
<feature type="compositionally biased region" description="Pro residues" evidence="5">
    <location>
        <begin position="915"/>
        <end position="924"/>
    </location>
</feature>
<dbReference type="Proteomes" id="UP000799536">
    <property type="component" value="Unassembled WGS sequence"/>
</dbReference>
<evidence type="ECO:0000259" key="6">
    <source>
        <dbReference type="Pfam" id="PF16755"/>
    </source>
</evidence>
<dbReference type="GO" id="GO:0006405">
    <property type="term" value="P:RNA export from nucleus"/>
    <property type="evidence" value="ECO:0007669"/>
    <property type="project" value="TreeGrafter"/>
</dbReference>
<evidence type="ECO:0000313" key="7">
    <source>
        <dbReference type="EMBL" id="KAF2201882.1"/>
    </source>
</evidence>